<sequence length="70" mass="7817">MASYIETVREEGLQKGLQKGLQQGEQKGFTLGQLEAAQKLLDNKLLTAEQIADTLGLPLQQIKELEARRH</sequence>
<accession>A0A9X7UXF9</accession>
<protein>
    <submittedName>
        <fullName evidence="1">Uncharacterized protein</fullName>
    </submittedName>
</protein>
<reference evidence="1 2" key="1">
    <citation type="submission" date="2019-11" db="EMBL/GenBank/DDBJ databases">
        <title>Venatorbacter sp. nov. a predator of Campylobacter and other Gram-negative bacteria.</title>
        <authorList>
            <person name="Saeedi A."/>
            <person name="Cummings N.J."/>
            <person name="Connerton I.F."/>
            <person name="Connerton P.L."/>
        </authorList>
    </citation>
    <scope>NUCLEOTIDE SEQUENCE [LARGE SCALE GENOMIC DNA]</scope>
    <source>
        <strain evidence="1">XL5</strain>
    </source>
</reference>
<gene>
    <name evidence="1" type="ORF">GJQ55_09655</name>
</gene>
<dbReference type="KEGG" id="vcw:GJQ55_09655"/>
<name>A0A9X7UXF9_9GAMM</name>
<keyword evidence="2" id="KW-1185">Reference proteome</keyword>
<evidence type="ECO:0000313" key="1">
    <source>
        <dbReference type="EMBL" id="QQD24708.1"/>
    </source>
</evidence>
<organism evidence="1 2">
    <name type="scientific">Venatoribacter cucullus</name>
    <dbReference type="NCBI Taxonomy" id="2661630"/>
    <lineage>
        <taxon>Bacteria</taxon>
        <taxon>Pseudomonadati</taxon>
        <taxon>Pseudomonadota</taxon>
        <taxon>Gammaproteobacteria</taxon>
        <taxon>Oceanospirillales</taxon>
        <taxon>Oceanospirillaceae</taxon>
        <taxon>Venatoribacter</taxon>
    </lineage>
</organism>
<proteinExistence type="predicted"/>
<dbReference type="AlphaFoldDB" id="A0A9X7UXF9"/>
<evidence type="ECO:0000313" key="2">
    <source>
        <dbReference type="Proteomes" id="UP000596074"/>
    </source>
</evidence>
<dbReference type="RefSeq" id="WP_228344769.1">
    <property type="nucleotide sequence ID" value="NZ_CP046056.1"/>
</dbReference>
<dbReference type="Proteomes" id="UP000596074">
    <property type="component" value="Chromosome"/>
</dbReference>
<dbReference type="EMBL" id="CP046056">
    <property type="protein sequence ID" value="QQD24708.1"/>
    <property type="molecule type" value="Genomic_DNA"/>
</dbReference>